<name>A0A8H7GZW2_9AGAM</name>
<protein>
    <submittedName>
        <fullName evidence="2">Uncharacterized protein</fullName>
    </submittedName>
</protein>
<reference evidence="2" key="1">
    <citation type="submission" date="2020-09" db="EMBL/GenBank/DDBJ databases">
        <title>Comparative genome analyses of four rice-infecting Rhizoctonia solani isolates reveal extensive enrichment of homogalacturonan modification genes.</title>
        <authorList>
            <person name="Lee D.-Y."/>
            <person name="Jeon J."/>
            <person name="Kim K.-T."/>
            <person name="Cheong K."/>
            <person name="Song H."/>
            <person name="Choi G."/>
            <person name="Ko J."/>
            <person name="Opiyo S.O."/>
            <person name="Zuo S."/>
            <person name="Madhav S."/>
            <person name="Lee Y.-H."/>
            <person name="Wang G.-L."/>
        </authorList>
    </citation>
    <scope>NUCLEOTIDE SEQUENCE</scope>
    <source>
        <strain evidence="2">AG1-IA YN-7</strain>
    </source>
</reference>
<accession>A0A8H7GZW2</accession>
<evidence type="ECO:0000313" key="3">
    <source>
        <dbReference type="Proteomes" id="UP000650582"/>
    </source>
</evidence>
<comment type="caution">
    <text evidence="2">The sequence shown here is derived from an EMBL/GenBank/DDBJ whole genome shotgun (WGS) entry which is preliminary data.</text>
</comment>
<gene>
    <name evidence="2" type="ORF">RHS04_09552</name>
</gene>
<feature type="region of interest" description="Disordered" evidence="1">
    <location>
        <begin position="32"/>
        <end position="94"/>
    </location>
</feature>
<dbReference type="Proteomes" id="UP000650582">
    <property type="component" value="Unassembled WGS sequence"/>
</dbReference>
<sequence>MPRAAAATDEARHFPACRRLAFCVCAAGGADADATGTGGAPAIAAAGALGSSGSQPQSRGATGESRSGTAETAHAPSHPPQRKIHSHVQRESAK</sequence>
<evidence type="ECO:0000313" key="2">
    <source>
        <dbReference type="EMBL" id="KAF8666601.1"/>
    </source>
</evidence>
<organism evidence="2 3">
    <name type="scientific">Rhizoctonia solani</name>
    <dbReference type="NCBI Taxonomy" id="456999"/>
    <lineage>
        <taxon>Eukaryota</taxon>
        <taxon>Fungi</taxon>
        <taxon>Dikarya</taxon>
        <taxon>Basidiomycota</taxon>
        <taxon>Agaricomycotina</taxon>
        <taxon>Agaricomycetes</taxon>
        <taxon>Cantharellales</taxon>
        <taxon>Ceratobasidiaceae</taxon>
        <taxon>Rhizoctonia</taxon>
    </lineage>
</organism>
<feature type="compositionally biased region" description="Polar residues" evidence="1">
    <location>
        <begin position="54"/>
        <end position="70"/>
    </location>
</feature>
<evidence type="ECO:0000256" key="1">
    <source>
        <dbReference type="SAM" id="MobiDB-lite"/>
    </source>
</evidence>
<feature type="compositionally biased region" description="Low complexity" evidence="1">
    <location>
        <begin position="32"/>
        <end position="53"/>
    </location>
</feature>
<dbReference type="AlphaFoldDB" id="A0A8H7GZW2"/>
<dbReference type="EMBL" id="JACYCC010000398">
    <property type="protein sequence ID" value="KAF8666601.1"/>
    <property type="molecule type" value="Genomic_DNA"/>
</dbReference>
<proteinExistence type="predicted"/>